<evidence type="ECO:0000313" key="1">
    <source>
        <dbReference type="EMBL" id="UOE40556.1"/>
    </source>
</evidence>
<organism evidence="1 2">
    <name type="scientific">Chryseobacterium suipulveris</name>
    <dbReference type="NCBI Taxonomy" id="2929800"/>
    <lineage>
        <taxon>Bacteria</taxon>
        <taxon>Pseudomonadati</taxon>
        <taxon>Bacteroidota</taxon>
        <taxon>Flavobacteriia</taxon>
        <taxon>Flavobacteriales</taxon>
        <taxon>Weeksellaceae</taxon>
        <taxon>Chryseobacterium group</taxon>
        <taxon>Chryseobacterium</taxon>
    </lineage>
</organism>
<dbReference type="Proteomes" id="UP000831460">
    <property type="component" value="Chromosome"/>
</dbReference>
<evidence type="ECO:0008006" key="3">
    <source>
        <dbReference type="Google" id="ProtNLM"/>
    </source>
</evidence>
<evidence type="ECO:0000313" key="2">
    <source>
        <dbReference type="Proteomes" id="UP000831460"/>
    </source>
</evidence>
<reference evidence="1 2" key="1">
    <citation type="submission" date="2022-03" db="EMBL/GenBank/DDBJ databases">
        <title>Chryseobacterium sp. isolated from particulate matters in swine house.</title>
        <authorList>
            <person name="Won M."/>
            <person name="Kim S.-J."/>
            <person name="Kwon S.-W."/>
        </authorList>
    </citation>
    <scope>NUCLEOTIDE SEQUENCE [LARGE SCALE GENOMIC DNA]</scope>
    <source>
        <strain evidence="1 2">SC2-2</strain>
    </source>
</reference>
<dbReference type="RefSeq" id="WP_243548530.1">
    <property type="nucleotide sequence ID" value="NZ_CP094532.1"/>
</dbReference>
<proteinExistence type="predicted"/>
<name>A0ABY4BS48_9FLAO</name>
<sequence>MKTEFLSHLSEIQKYLKTEQELNILHSGHIGDLIYSLPVIKELSKNYRCNLIVNIGKPAQTHAYKHVSGNLLINEKLYSKLLPLLQKVSYLNNIEVYKNQKIHLNFDLFREFPFELNFITVRWYSHLTGVFPDFTKPALQVEPHPVIKDKVVIIRSFRVRNSFVNYSFLKKYDNLLFVGLPDEFEDLKRTVPNLEYYDAKDFYELAQIIKSSKFYLGNQSFGFALAETMKVPRLLEAYSDFPVVHPIGENAYDFYFQEHFELLFDKLYNS</sequence>
<dbReference type="EMBL" id="CP094532">
    <property type="protein sequence ID" value="UOE40556.1"/>
    <property type="molecule type" value="Genomic_DNA"/>
</dbReference>
<keyword evidence="2" id="KW-1185">Reference proteome</keyword>
<gene>
    <name evidence="1" type="ORF">MTP09_11655</name>
</gene>
<protein>
    <recommendedName>
        <fullName evidence="3">Glycosyltransferase family 9 protein</fullName>
    </recommendedName>
</protein>
<accession>A0ABY4BS48</accession>